<organism evidence="1 2">
    <name type="scientific">Kingdonia uniflora</name>
    <dbReference type="NCBI Taxonomy" id="39325"/>
    <lineage>
        <taxon>Eukaryota</taxon>
        <taxon>Viridiplantae</taxon>
        <taxon>Streptophyta</taxon>
        <taxon>Embryophyta</taxon>
        <taxon>Tracheophyta</taxon>
        <taxon>Spermatophyta</taxon>
        <taxon>Magnoliopsida</taxon>
        <taxon>Ranunculales</taxon>
        <taxon>Circaeasteraceae</taxon>
        <taxon>Kingdonia</taxon>
    </lineage>
</organism>
<dbReference type="OrthoDB" id="1928976at2759"/>
<name>A0A7J7MTY8_9MAGN</name>
<gene>
    <name evidence="1" type="ORF">GIB67_022436</name>
</gene>
<dbReference type="EMBL" id="JACGCM010001226">
    <property type="protein sequence ID" value="KAF6158356.1"/>
    <property type="molecule type" value="Genomic_DNA"/>
</dbReference>
<reference evidence="1 2" key="1">
    <citation type="journal article" date="2020" name="IScience">
        <title>Genome Sequencing of the Endangered Kingdonia uniflora (Circaeasteraceae, Ranunculales) Reveals Potential Mechanisms of Evolutionary Specialization.</title>
        <authorList>
            <person name="Sun Y."/>
            <person name="Deng T."/>
            <person name="Zhang A."/>
            <person name="Moore M.J."/>
            <person name="Landis J.B."/>
            <person name="Lin N."/>
            <person name="Zhang H."/>
            <person name="Zhang X."/>
            <person name="Huang J."/>
            <person name="Zhang X."/>
            <person name="Sun H."/>
            <person name="Wang H."/>
        </authorList>
    </citation>
    <scope>NUCLEOTIDE SEQUENCE [LARGE SCALE GENOMIC DNA]</scope>
    <source>
        <strain evidence="1">TB1705</strain>
        <tissue evidence="1">Leaf</tissue>
    </source>
</reference>
<proteinExistence type="predicted"/>
<evidence type="ECO:0000313" key="2">
    <source>
        <dbReference type="Proteomes" id="UP000541444"/>
    </source>
</evidence>
<keyword evidence="2" id="KW-1185">Reference proteome</keyword>
<dbReference type="Proteomes" id="UP000541444">
    <property type="component" value="Unassembled WGS sequence"/>
</dbReference>
<evidence type="ECO:0000313" key="1">
    <source>
        <dbReference type="EMBL" id="KAF6158356.1"/>
    </source>
</evidence>
<comment type="caution">
    <text evidence="1">The sequence shown here is derived from an EMBL/GenBank/DDBJ whole genome shotgun (WGS) entry which is preliminary data.</text>
</comment>
<protein>
    <submittedName>
        <fullName evidence="1">Uncharacterized protein</fullName>
    </submittedName>
</protein>
<sequence length="288" mass="32719">MVPPRELDDTAQRHQDMGLVVAMLVQEGHSGQALAQRPIRKIEENNYVAFERLPVQDKGSSSIPQDIPINESKRQISQRAKRERKWQLKGDAIIRGVSQRAKVARNLDVNFNRAGIFVSIVSVPTAHTTPTVPSPVHVANDNVLSTEEDLLSNIIPIPPFSHTHETDNFPTLRRFKIGDTLRTRVNMFNLDFNDQCASSEDEDRQRNDIGGVRLQIGRHFLGQMDVRCIHCSILHWLPTLDPLPAKLQELYDENGILSRSFQNYLREYNTANAFTSLGVHMDDRIIRG</sequence>
<dbReference type="AlphaFoldDB" id="A0A7J7MTY8"/>
<accession>A0A7J7MTY8</accession>